<proteinExistence type="predicted"/>
<dbReference type="AlphaFoldDB" id="A0A2P2J5W4"/>
<protein>
    <submittedName>
        <fullName evidence="1">Uncharacterized protein</fullName>
    </submittedName>
</protein>
<sequence length="33" mass="3947">MFVCQSYLNSCYDTNAFFMIDDKRLEKCELCNT</sequence>
<organism evidence="1">
    <name type="scientific">Rhizophora mucronata</name>
    <name type="common">Asiatic mangrove</name>
    <dbReference type="NCBI Taxonomy" id="61149"/>
    <lineage>
        <taxon>Eukaryota</taxon>
        <taxon>Viridiplantae</taxon>
        <taxon>Streptophyta</taxon>
        <taxon>Embryophyta</taxon>
        <taxon>Tracheophyta</taxon>
        <taxon>Spermatophyta</taxon>
        <taxon>Magnoliopsida</taxon>
        <taxon>eudicotyledons</taxon>
        <taxon>Gunneridae</taxon>
        <taxon>Pentapetalae</taxon>
        <taxon>rosids</taxon>
        <taxon>fabids</taxon>
        <taxon>Malpighiales</taxon>
        <taxon>Rhizophoraceae</taxon>
        <taxon>Rhizophora</taxon>
    </lineage>
</organism>
<reference evidence="1" key="1">
    <citation type="submission" date="2018-02" db="EMBL/GenBank/DDBJ databases">
        <title>Rhizophora mucronata_Transcriptome.</title>
        <authorList>
            <person name="Meera S.P."/>
            <person name="Sreeshan A."/>
            <person name="Augustine A."/>
        </authorList>
    </citation>
    <scope>NUCLEOTIDE SEQUENCE</scope>
    <source>
        <tissue evidence="1">Leaf</tissue>
    </source>
</reference>
<accession>A0A2P2J5W4</accession>
<dbReference type="EMBL" id="GGEC01008304">
    <property type="protein sequence ID" value="MBW88787.1"/>
    <property type="molecule type" value="Transcribed_RNA"/>
</dbReference>
<name>A0A2P2J5W4_RHIMU</name>
<evidence type="ECO:0000313" key="1">
    <source>
        <dbReference type="EMBL" id="MBW88787.1"/>
    </source>
</evidence>